<protein>
    <submittedName>
        <fullName evidence="1">Uncharacterized protein</fullName>
    </submittedName>
</protein>
<dbReference type="KEGG" id="pxn:HU772_010395"/>
<dbReference type="EMBL" id="CP077095">
    <property type="protein sequence ID" value="QXI40928.1"/>
    <property type="molecule type" value="Genomic_DNA"/>
</dbReference>
<keyword evidence="2" id="KW-1185">Reference proteome</keyword>
<reference evidence="1 2" key="2">
    <citation type="journal article" date="2021" name="Microorganisms">
        <title>The Ever-Expanding Pseudomonas Genus: Description of 43 New Species and Partition of the Pseudomonas putida Group.</title>
        <authorList>
            <person name="Girard L."/>
            <person name="Lood C."/>
            <person name="Hofte M."/>
            <person name="Vandamme P."/>
            <person name="Rokni-Zadeh H."/>
            <person name="van Noort V."/>
            <person name="Lavigne R."/>
            <person name="De Mot R."/>
        </authorList>
    </citation>
    <scope>NUCLEOTIDE SEQUENCE [LARGE SCALE GENOMIC DNA]</scope>
    <source>
        <strain evidence="1 2">RW9S1A</strain>
    </source>
</reference>
<dbReference type="AlphaFoldDB" id="A0A9E6TYW5"/>
<name>A0A9E6TYW5_9PSED</name>
<organism evidence="1 2">
    <name type="scientific">Pseudomonas xantholysinigenes</name>
    <dbReference type="NCBI Taxonomy" id="2745490"/>
    <lineage>
        <taxon>Bacteria</taxon>
        <taxon>Pseudomonadati</taxon>
        <taxon>Pseudomonadota</taxon>
        <taxon>Gammaproteobacteria</taxon>
        <taxon>Pseudomonadales</taxon>
        <taxon>Pseudomonadaceae</taxon>
        <taxon>Pseudomonas</taxon>
    </lineage>
</organism>
<dbReference type="Proteomes" id="UP000633418">
    <property type="component" value="Chromosome"/>
</dbReference>
<accession>A0A9E6TYW5</accession>
<gene>
    <name evidence="1" type="ORF">HU772_010395</name>
</gene>
<reference evidence="1 2" key="1">
    <citation type="journal article" date="2020" name="Microorganisms">
        <title>Reliable Identification of Environmental Pseudomonas Isolates Using the rpoD Gene.</title>
        <authorList>
            <consortium name="The Broad Institute Genome Sequencing Platform"/>
            <person name="Girard L."/>
            <person name="Lood C."/>
            <person name="Rokni-Zadeh H."/>
            <person name="van Noort V."/>
            <person name="Lavigne R."/>
            <person name="De Mot R."/>
        </authorList>
    </citation>
    <scope>NUCLEOTIDE SEQUENCE [LARGE SCALE GENOMIC DNA]</scope>
    <source>
        <strain evidence="1 2">RW9S1A</strain>
    </source>
</reference>
<sequence>MKRPAPLQPDHPMYTDAVAAYKRYRDAQEAGAPAEELEHLRQHAEFLFQSAADYQLYALEHQPLVRH</sequence>
<evidence type="ECO:0000313" key="1">
    <source>
        <dbReference type="EMBL" id="QXI40928.1"/>
    </source>
</evidence>
<evidence type="ECO:0000313" key="2">
    <source>
        <dbReference type="Proteomes" id="UP000633418"/>
    </source>
</evidence>
<proteinExistence type="predicted"/>